<dbReference type="InterPro" id="IPR036866">
    <property type="entry name" value="RibonucZ/Hydroxyglut_hydro"/>
</dbReference>
<dbReference type="GO" id="GO:0070290">
    <property type="term" value="F:N-acylphosphatidylethanolamine-specific phospholipase D activity"/>
    <property type="evidence" value="ECO:0007669"/>
    <property type="project" value="InterPro"/>
</dbReference>
<gene>
    <name evidence="3" type="ORF">KEK_11553</name>
</gene>
<feature type="region of interest" description="Disordered" evidence="1">
    <location>
        <begin position="355"/>
        <end position="381"/>
    </location>
</feature>
<dbReference type="PATRIC" id="fig|1078020.3.peg.2269"/>
<dbReference type="GO" id="GO:0008270">
    <property type="term" value="F:zinc ion binding"/>
    <property type="evidence" value="ECO:0007669"/>
    <property type="project" value="InterPro"/>
</dbReference>
<evidence type="ECO:0000313" key="4">
    <source>
        <dbReference type="Proteomes" id="UP000004915"/>
    </source>
</evidence>
<evidence type="ECO:0000256" key="1">
    <source>
        <dbReference type="SAM" id="MobiDB-lite"/>
    </source>
</evidence>
<dbReference type="PANTHER" id="PTHR15032">
    <property type="entry name" value="N-ACYL-PHOSPHATIDYLETHANOLAMINE-HYDROLYZING PHOSPHOLIPASE D"/>
    <property type="match status" value="1"/>
</dbReference>
<dbReference type="GO" id="GO:0005737">
    <property type="term" value="C:cytoplasm"/>
    <property type="evidence" value="ECO:0007669"/>
    <property type="project" value="TreeGrafter"/>
</dbReference>
<name>G7CJK8_MYCT3</name>
<proteinExistence type="predicted"/>
<dbReference type="EMBL" id="AGVE01000046">
    <property type="protein sequence ID" value="EHI11528.1"/>
    <property type="molecule type" value="Genomic_DNA"/>
</dbReference>
<dbReference type="InterPro" id="IPR001279">
    <property type="entry name" value="Metallo-B-lactamas"/>
</dbReference>
<dbReference type="InterPro" id="IPR024884">
    <property type="entry name" value="NAPE-PLD"/>
</dbReference>
<reference evidence="3 4" key="1">
    <citation type="submission" date="2011-11" db="EMBL/GenBank/DDBJ databases">
        <authorList>
            <consortium name="Tuberculosis Structural Genomics Consortium"/>
            <person name="Ioerger T.R."/>
        </authorList>
    </citation>
    <scope>NUCLEOTIDE SEQUENCE [LARGE SCALE GENOMIC DNA]</scope>
    <source>
        <strain evidence="4">ATCC 19527 / DSM 44167 / CIP 105390 / JCM 6362 / NCTC 10409 / 316</strain>
    </source>
</reference>
<dbReference type="PIRSF" id="PIRSF038896">
    <property type="entry name" value="NAPE-PLD"/>
    <property type="match status" value="1"/>
</dbReference>
<dbReference type="PANTHER" id="PTHR15032:SF4">
    <property type="entry name" value="N-ACYL-PHOSPHATIDYLETHANOLAMINE-HYDROLYZING PHOSPHOLIPASE D"/>
    <property type="match status" value="1"/>
</dbReference>
<accession>G7CJK8</accession>
<dbReference type="Proteomes" id="UP000004915">
    <property type="component" value="Unassembled WGS sequence"/>
</dbReference>
<dbReference type="Gene3D" id="3.60.15.10">
    <property type="entry name" value="Ribonuclease Z/Hydroxyacylglutathione hydrolase-like"/>
    <property type="match status" value="1"/>
</dbReference>
<dbReference type="AlphaFoldDB" id="G7CJK8"/>
<dbReference type="SUPFAM" id="SSF56281">
    <property type="entry name" value="Metallo-hydrolase/oxidoreductase"/>
    <property type="match status" value="1"/>
</dbReference>
<dbReference type="RefSeq" id="WP_003925794.1">
    <property type="nucleotide sequence ID" value="NZ_AGVE01000046.1"/>
</dbReference>
<keyword evidence="4" id="KW-1185">Reference proteome</keyword>
<sequence length="381" mass="42200">MSRSWLGLMRQAAGVATVLGGGWLIRALRGAPAAVGADRRDIRPVAQRSPNYRDGAFVNLDPASMISLDRQQQWVLAREFLDGRAATRPAAPIPLVTPNPADHGVGAADLAVRWYGHSTAMVEVDGYRVLTDPIWSRRCSPSALVGPRRLHEPPTPLEALPAVDAVLISHDHYDHLDMDTVVRLARTQRAPFLVPLGVGAHLRTWRIPEHRIVELDWYESRRIGDLRITCTPARHFSGRLFARNTTLWASWVIAGPRHRAFFGGDTGYTKSFTEIGVDHGPFDLTLLPIGAYHPAWPDIHMNPEEAVRAHLDMAEADSGLLVPIHWATFRLAPHPWSEPVERLLAAADPARVPVAVPRPGERVDRDSAGASDQWWRPADGR</sequence>
<dbReference type="Pfam" id="PF12706">
    <property type="entry name" value="Lactamase_B_2"/>
    <property type="match status" value="1"/>
</dbReference>
<organism evidence="3 4">
    <name type="scientific">Mycolicibacterium thermoresistibile (strain ATCC 19527 / DSM 44167 / CIP 105390 / JCM 6362 / NCTC 10409 / 316)</name>
    <name type="common">Mycobacterium thermoresistibile</name>
    <dbReference type="NCBI Taxonomy" id="1078020"/>
    <lineage>
        <taxon>Bacteria</taxon>
        <taxon>Bacillati</taxon>
        <taxon>Actinomycetota</taxon>
        <taxon>Actinomycetes</taxon>
        <taxon>Mycobacteriales</taxon>
        <taxon>Mycobacteriaceae</taxon>
        <taxon>Mycolicibacterium</taxon>
    </lineage>
</organism>
<comment type="caution">
    <text evidence="3">The sequence shown here is derived from an EMBL/GenBank/DDBJ whole genome shotgun (WGS) entry which is preliminary data.</text>
</comment>
<evidence type="ECO:0000259" key="2">
    <source>
        <dbReference type="Pfam" id="PF12706"/>
    </source>
</evidence>
<evidence type="ECO:0000313" key="3">
    <source>
        <dbReference type="EMBL" id="EHI11528.1"/>
    </source>
</evidence>
<feature type="domain" description="Metallo-beta-lactamase" evidence="2">
    <location>
        <begin position="127"/>
        <end position="326"/>
    </location>
</feature>
<dbReference type="eggNOG" id="COG2220">
    <property type="taxonomic scope" value="Bacteria"/>
</dbReference>
<protein>
    <recommendedName>
        <fullName evidence="2">Metallo-beta-lactamase domain-containing protein</fullName>
    </recommendedName>
</protein>